<dbReference type="InterPro" id="IPR045534">
    <property type="entry name" value="DUF6428"/>
</dbReference>
<accession>A0A1M5IJY9</accession>
<dbReference type="Proteomes" id="UP000184071">
    <property type="component" value="Unassembled WGS sequence"/>
</dbReference>
<keyword evidence="2" id="KW-1185">Reference proteome</keyword>
<gene>
    <name evidence="1" type="ORF">SAMN05443663_102426</name>
</gene>
<dbReference type="STRING" id="370979.SAMN05443663_102426"/>
<evidence type="ECO:0000313" key="2">
    <source>
        <dbReference type="Proteomes" id="UP000184071"/>
    </source>
</evidence>
<protein>
    <submittedName>
        <fullName evidence="1">Uncharacterized protein</fullName>
    </submittedName>
</protein>
<sequence>MKLSDIKNILPNLENVVFQLENGTFVPEHFHVTEVGITSKNFIDCGGVIRHEKAVNFQLWNANDFEHRLKPNKLLHIINLSEEKLGIEDFEIEVEYQNETIGRYDLEFNGNHFILKNKTTACLAQEACGVPAPKEKIALTELYKNAGNSCSPNSGCC</sequence>
<dbReference type="Pfam" id="PF20001">
    <property type="entry name" value="DUF6428"/>
    <property type="match status" value="1"/>
</dbReference>
<name>A0A1M5IJY9_9FLAO</name>
<organism evidence="1 2">
    <name type="scientific">Flavobacterium defluvii</name>
    <dbReference type="NCBI Taxonomy" id="370979"/>
    <lineage>
        <taxon>Bacteria</taxon>
        <taxon>Pseudomonadati</taxon>
        <taxon>Bacteroidota</taxon>
        <taxon>Flavobacteriia</taxon>
        <taxon>Flavobacteriales</taxon>
        <taxon>Flavobacteriaceae</taxon>
        <taxon>Flavobacterium</taxon>
    </lineage>
</organism>
<dbReference type="AlphaFoldDB" id="A0A1M5IJY9"/>
<dbReference type="OrthoDB" id="66316at2"/>
<proteinExistence type="predicted"/>
<dbReference type="RefSeq" id="WP_073414394.1">
    <property type="nucleotide sequence ID" value="NZ_FQWC01000002.1"/>
</dbReference>
<dbReference type="EMBL" id="FQWC01000002">
    <property type="protein sequence ID" value="SHG28597.1"/>
    <property type="molecule type" value="Genomic_DNA"/>
</dbReference>
<reference evidence="2" key="1">
    <citation type="submission" date="2016-11" db="EMBL/GenBank/DDBJ databases">
        <authorList>
            <person name="Varghese N."/>
            <person name="Submissions S."/>
        </authorList>
    </citation>
    <scope>NUCLEOTIDE SEQUENCE [LARGE SCALE GENOMIC DNA]</scope>
    <source>
        <strain evidence="2">DSM 17963</strain>
    </source>
</reference>
<evidence type="ECO:0000313" key="1">
    <source>
        <dbReference type="EMBL" id="SHG28597.1"/>
    </source>
</evidence>